<dbReference type="SUPFAM" id="SSF48239">
    <property type="entry name" value="Terpenoid cyclases/Protein prenyltransferases"/>
    <property type="match status" value="1"/>
</dbReference>
<gene>
    <name evidence="12" type="ORF">R9X50_00309200</name>
</gene>
<evidence type="ECO:0000256" key="8">
    <source>
        <dbReference type="ARBA" id="ARBA00022833"/>
    </source>
</evidence>
<feature type="domain" description="Prenyltransferase alpha-alpha toroid" evidence="11">
    <location>
        <begin position="131"/>
        <end position="494"/>
    </location>
</feature>
<keyword evidence="6 9" id="KW-0479">Metal-binding</keyword>
<accession>A0AAQ3RBJ4</accession>
<keyword evidence="5 9" id="KW-0808">Transferase</keyword>
<dbReference type="Gene3D" id="1.50.10.20">
    <property type="match status" value="1"/>
</dbReference>
<dbReference type="Proteomes" id="UP001303373">
    <property type="component" value="Chromosome 4"/>
</dbReference>
<comment type="cofactor">
    <cofactor evidence="9">
        <name>Zn(2+)</name>
        <dbReference type="ChEBI" id="CHEBI:29105"/>
    </cofactor>
    <text evidence="9">Binds 1 zinc ion per subunit.</text>
</comment>
<keyword evidence="8 9" id="KW-0862">Zinc</keyword>
<keyword evidence="13" id="KW-1185">Reference proteome</keyword>
<evidence type="ECO:0000256" key="2">
    <source>
        <dbReference type="ARBA" id="ARBA00012702"/>
    </source>
</evidence>
<dbReference type="InterPro" id="IPR001330">
    <property type="entry name" value="Prenyltrans"/>
</dbReference>
<feature type="region of interest" description="Disordered" evidence="10">
    <location>
        <begin position="17"/>
        <end position="77"/>
    </location>
</feature>
<comment type="function">
    <text evidence="9">Catalyzes the transfer of a farnesyl moiety from farnesyl diphosphate to a cysteine at the fourth position from the C-terminus of several proteins. The beta subunit is responsible for peptide-binding.</text>
</comment>
<evidence type="ECO:0000256" key="6">
    <source>
        <dbReference type="ARBA" id="ARBA00022723"/>
    </source>
</evidence>
<comment type="catalytic activity">
    <reaction evidence="9">
        <text>L-cysteinyl-[protein] + (2E,6E)-farnesyl diphosphate = S-(2E,6E)-farnesyl-L-cysteinyl-[protein] + diphosphate</text>
        <dbReference type="Rhea" id="RHEA:13345"/>
        <dbReference type="Rhea" id="RHEA-COMP:10131"/>
        <dbReference type="Rhea" id="RHEA-COMP:11535"/>
        <dbReference type="ChEBI" id="CHEBI:29950"/>
        <dbReference type="ChEBI" id="CHEBI:33019"/>
        <dbReference type="ChEBI" id="CHEBI:86019"/>
        <dbReference type="ChEBI" id="CHEBI:175763"/>
    </reaction>
</comment>
<dbReference type="EC" id="2.5.1.58" evidence="2 9"/>
<dbReference type="AlphaFoldDB" id="A0AAQ3RBJ4"/>
<dbReference type="GO" id="GO:0008270">
    <property type="term" value="F:zinc ion binding"/>
    <property type="evidence" value="ECO:0007669"/>
    <property type="project" value="UniProtKB-UniRule"/>
</dbReference>
<dbReference type="PANTHER" id="PTHR11774">
    <property type="entry name" value="GERANYLGERANYL TRANSFERASE TYPE BETA SUBUNIT"/>
    <property type="match status" value="1"/>
</dbReference>
<dbReference type="GO" id="GO:0004660">
    <property type="term" value="F:protein farnesyltransferase activity"/>
    <property type="evidence" value="ECO:0007669"/>
    <property type="project" value="UniProtKB-UniRule"/>
</dbReference>
<keyword evidence="4 9" id="KW-0637">Prenyltransferase</keyword>
<evidence type="ECO:0000256" key="9">
    <source>
        <dbReference type="RuleBase" id="RU365056"/>
    </source>
</evidence>
<comment type="similarity">
    <text evidence="1 9">Belongs to the protein prenyltransferase subunit beta family.</text>
</comment>
<dbReference type="GO" id="GO:0005965">
    <property type="term" value="C:protein farnesyltransferase complex"/>
    <property type="evidence" value="ECO:0007669"/>
    <property type="project" value="UniProtKB-UniRule"/>
</dbReference>
<evidence type="ECO:0000256" key="3">
    <source>
        <dbReference type="ARBA" id="ARBA00015798"/>
    </source>
</evidence>
<evidence type="ECO:0000313" key="13">
    <source>
        <dbReference type="Proteomes" id="UP001303373"/>
    </source>
</evidence>
<protein>
    <recommendedName>
        <fullName evidence="3 9">Protein farnesyltransferase subunit beta</fullName>
        <shortName evidence="9">FTase-beta</shortName>
        <ecNumber evidence="2 9">2.5.1.58</ecNumber>
    </recommendedName>
</protein>
<evidence type="ECO:0000256" key="5">
    <source>
        <dbReference type="ARBA" id="ARBA00022679"/>
    </source>
</evidence>
<evidence type="ECO:0000259" key="11">
    <source>
        <dbReference type="Pfam" id="PF00432"/>
    </source>
</evidence>
<dbReference type="CDD" id="cd02893">
    <property type="entry name" value="FTase"/>
    <property type="match status" value="1"/>
</dbReference>
<evidence type="ECO:0000256" key="10">
    <source>
        <dbReference type="SAM" id="MobiDB-lite"/>
    </source>
</evidence>
<dbReference type="GO" id="GO:0097354">
    <property type="term" value="P:prenylation"/>
    <property type="evidence" value="ECO:0007669"/>
    <property type="project" value="UniProtKB-UniRule"/>
</dbReference>
<evidence type="ECO:0000256" key="7">
    <source>
        <dbReference type="ARBA" id="ARBA00022737"/>
    </source>
</evidence>
<reference evidence="12 13" key="1">
    <citation type="submission" date="2023-11" db="EMBL/GenBank/DDBJ databases">
        <title>An acidophilic fungus is an integral part of prey digestion in a carnivorous sundew plant.</title>
        <authorList>
            <person name="Tsai I.J."/>
        </authorList>
    </citation>
    <scope>NUCLEOTIDE SEQUENCE [LARGE SCALE GENOMIC DNA]</scope>
    <source>
        <strain evidence="12">169a</strain>
    </source>
</reference>
<sequence length="524" mass="57131">MRGHLFSNRYRRRVRFSSRKMAPLKDDPEDSLPSALKDGARIVELADDDGFEDDTKAVDGVPFSDDNSSKKSPSQADLPPWLQAAVMNLFHDDVDTVSSTANKETTASCLPILTVEDTQGLPLNSHGLPNLRRSQHIDFLSNTFEKLPAPYQVVDSSRPWLFYWGIAGLSSLGVNVTKYRDQLVETVTPLQNRTGGFGGGHGHMSHCACSYSTTLALAAVGGLDMIDRKAMWNWLGSLKQIDGGFRMAIGAEEDIRGAYCAMTIITILNLPLTLPPDASARSAGMELFTDGLGEWIGRCQTYEGGIAAAPNNEAHGAYAFCGLACLSILDAPHISIPKYLNVRELTRCLAGLQTHPEGGFSGRANKLVDACYSHWVGGCWALLEAAVGISEPLKNGVSTVSSLWSREGLIRYLLTCGQQPGKKGGMRDKPSARPDAYHTCYSLAGLSAAQNHYHYDRSGPTTDYEDANKRLPAAFNWSATRASADELAAWHIDEKDVVNFVHPVFVIPFQAIEEAELLFRDGGF</sequence>
<dbReference type="Pfam" id="PF00432">
    <property type="entry name" value="Prenyltrans"/>
    <property type="match status" value="1"/>
</dbReference>
<name>A0AAQ3RBJ4_9PEZI</name>
<dbReference type="FunFam" id="1.50.10.20:FF:000014">
    <property type="entry name" value="Protein farnesyltransferase subunit beta"/>
    <property type="match status" value="1"/>
</dbReference>
<proteinExistence type="inferred from homology"/>
<comment type="subunit">
    <text evidence="9">Heterodimer of an alpha and a beta subunit.</text>
</comment>
<evidence type="ECO:0000256" key="1">
    <source>
        <dbReference type="ARBA" id="ARBA00010497"/>
    </source>
</evidence>
<dbReference type="InterPro" id="IPR008930">
    <property type="entry name" value="Terpenoid_cyclase/PrenylTrfase"/>
</dbReference>
<keyword evidence="7" id="KW-0677">Repeat</keyword>
<dbReference type="PANTHER" id="PTHR11774:SF6">
    <property type="entry name" value="PROTEIN FARNESYLTRANSFERASE SUBUNIT BETA"/>
    <property type="match status" value="1"/>
</dbReference>
<dbReference type="InterPro" id="IPR026872">
    <property type="entry name" value="FTB"/>
</dbReference>
<dbReference type="EMBL" id="CP138583">
    <property type="protein sequence ID" value="WPH00268.1"/>
    <property type="molecule type" value="Genomic_DNA"/>
</dbReference>
<dbReference type="InterPro" id="IPR045089">
    <property type="entry name" value="PGGT1B-like"/>
</dbReference>
<evidence type="ECO:0000313" key="12">
    <source>
        <dbReference type="EMBL" id="WPH00268.1"/>
    </source>
</evidence>
<organism evidence="12 13">
    <name type="scientific">Acrodontium crateriforme</name>
    <dbReference type="NCBI Taxonomy" id="150365"/>
    <lineage>
        <taxon>Eukaryota</taxon>
        <taxon>Fungi</taxon>
        <taxon>Dikarya</taxon>
        <taxon>Ascomycota</taxon>
        <taxon>Pezizomycotina</taxon>
        <taxon>Dothideomycetes</taxon>
        <taxon>Dothideomycetidae</taxon>
        <taxon>Mycosphaerellales</taxon>
        <taxon>Teratosphaeriaceae</taxon>
        <taxon>Acrodontium</taxon>
    </lineage>
</organism>
<evidence type="ECO:0000256" key="4">
    <source>
        <dbReference type="ARBA" id="ARBA00022602"/>
    </source>
</evidence>